<dbReference type="InterPro" id="IPR001054">
    <property type="entry name" value="A/G_cyclase"/>
</dbReference>
<keyword evidence="5" id="KW-1185">Reference proteome</keyword>
<feature type="region of interest" description="Disordered" evidence="1">
    <location>
        <begin position="429"/>
        <end position="453"/>
    </location>
</feature>
<feature type="transmembrane region" description="Helical" evidence="2">
    <location>
        <begin position="185"/>
        <end position="203"/>
    </location>
</feature>
<proteinExistence type="predicted"/>
<accession>A0A8J3H381</accession>
<dbReference type="PANTHER" id="PTHR43081:SF1">
    <property type="entry name" value="ADENYLATE CYCLASE, TERMINAL-DIFFERENTIATION SPECIFIC"/>
    <property type="match status" value="1"/>
</dbReference>
<dbReference type="PANTHER" id="PTHR43081">
    <property type="entry name" value="ADENYLATE CYCLASE, TERMINAL-DIFFERENTIATION SPECIFIC-RELATED"/>
    <property type="match status" value="1"/>
</dbReference>
<dbReference type="GO" id="GO:0004016">
    <property type="term" value="F:adenylate cyclase activity"/>
    <property type="evidence" value="ECO:0007669"/>
    <property type="project" value="UniProtKB-ARBA"/>
</dbReference>
<gene>
    <name evidence="4" type="ORF">GCM10010961_06170</name>
</gene>
<feature type="compositionally biased region" description="Low complexity" evidence="1">
    <location>
        <begin position="441"/>
        <end position="453"/>
    </location>
</feature>
<dbReference type="InterPro" id="IPR029787">
    <property type="entry name" value="Nucleotide_cyclase"/>
</dbReference>
<feature type="transmembrane region" description="Helical" evidence="2">
    <location>
        <begin position="61"/>
        <end position="81"/>
    </location>
</feature>
<dbReference type="AlphaFoldDB" id="A0A8J3H381"/>
<organism evidence="4 5">
    <name type="scientific">Pseudodonghicola xiamenensis</name>
    <dbReference type="NCBI Taxonomy" id="337702"/>
    <lineage>
        <taxon>Bacteria</taxon>
        <taxon>Pseudomonadati</taxon>
        <taxon>Pseudomonadota</taxon>
        <taxon>Alphaproteobacteria</taxon>
        <taxon>Rhodobacterales</taxon>
        <taxon>Paracoccaceae</taxon>
        <taxon>Pseudodonghicola</taxon>
    </lineage>
</organism>
<reference evidence="4" key="2">
    <citation type="submission" date="2020-09" db="EMBL/GenBank/DDBJ databases">
        <authorList>
            <person name="Sun Q."/>
            <person name="Zhou Y."/>
        </authorList>
    </citation>
    <scope>NUCLEOTIDE SEQUENCE</scope>
    <source>
        <strain evidence="4">CGMCC 1.7081</strain>
    </source>
</reference>
<comment type="caution">
    <text evidence="4">The sequence shown here is derived from an EMBL/GenBank/DDBJ whole genome shotgun (WGS) entry which is preliminary data.</text>
</comment>
<sequence length="453" mass="48785">MPRAPLRVDTVRLFHQAELRAEALVGLLRMLAAVALGVSFTLVTRHETKPEEIEFLARQRLYALTMMAGYFSLGAFSLLGYRRGWLRIWMIWPAAAADCLYFLYGVWTSMISTGLPGSHAFVFPAVWLAPVVLAYGVLRFNPGIQAFIASLTVGGLVWLVSLPAGDGFTSGNGMAAPFLSFAPNVMRVAMLALAGAVLVIAAVRTRKLLLRSITEAQKALNLTRYLPAQLAPRLAAGGLEELRRGRWHQAGILFIDLRGFTALSQGMSAEELSEFSTEYRQRVTVAAVRGNGLIDKFMGDAAMIVFEDDLAPRRAAAACVDCTFALQREIADWSAQRQARGLPPVRAGVGAHWGAVFSGVVGPGERLEYSVFGDTVNAAARLEEETKRLNVSILVSCDILKMAGRDPDAAPWDVAAETELRGRDGALALRGWRGDRGGPETGAAPEPGAGAAG</sequence>
<evidence type="ECO:0000256" key="1">
    <source>
        <dbReference type="SAM" id="MobiDB-lite"/>
    </source>
</evidence>
<feature type="transmembrane region" description="Helical" evidence="2">
    <location>
        <begin position="88"/>
        <end position="107"/>
    </location>
</feature>
<keyword evidence="2" id="KW-0472">Membrane</keyword>
<protein>
    <recommendedName>
        <fullName evidence="3">Guanylate cyclase domain-containing protein</fullName>
    </recommendedName>
</protein>
<dbReference type="SMART" id="SM00044">
    <property type="entry name" value="CYCc"/>
    <property type="match status" value="1"/>
</dbReference>
<dbReference type="RefSeq" id="WP_051312307.1">
    <property type="nucleotide sequence ID" value="NZ_BNAP01000002.1"/>
</dbReference>
<dbReference type="GO" id="GO:0035556">
    <property type="term" value="P:intracellular signal transduction"/>
    <property type="evidence" value="ECO:0007669"/>
    <property type="project" value="InterPro"/>
</dbReference>
<evidence type="ECO:0000313" key="5">
    <source>
        <dbReference type="Proteomes" id="UP000611500"/>
    </source>
</evidence>
<dbReference type="EMBL" id="BNAP01000002">
    <property type="protein sequence ID" value="GHG82008.1"/>
    <property type="molecule type" value="Genomic_DNA"/>
</dbReference>
<keyword evidence="2" id="KW-1133">Transmembrane helix</keyword>
<feature type="transmembrane region" description="Helical" evidence="2">
    <location>
        <begin position="145"/>
        <end position="165"/>
    </location>
</feature>
<dbReference type="Proteomes" id="UP000611500">
    <property type="component" value="Unassembled WGS sequence"/>
</dbReference>
<reference evidence="4" key="1">
    <citation type="journal article" date="2014" name="Int. J. Syst. Evol. Microbiol.">
        <title>Complete genome sequence of Corynebacterium casei LMG S-19264T (=DSM 44701T), isolated from a smear-ripened cheese.</title>
        <authorList>
            <consortium name="US DOE Joint Genome Institute (JGI-PGF)"/>
            <person name="Walter F."/>
            <person name="Albersmeier A."/>
            <person name="Kalinowski J."/>
            <person name="Ruckert C."/>
        </authorList>
    </citation>
    <scope>NUCLEOTIDE SEQUENCE</scope>
    <source>
        <strain evidence="4">CGMCC 1.7081</strain>
    </source>
</reference>
<keyword evidence="2" id="KW-0812">Transmembrane</keyword>
<feature type="transmembrane region" description="Helical" evidence="2">
    <location>
        <begin position="21"/>
        <end position="41"/>
    </location>
</feature>
<dbReference type="InterPro" id="IPR050697">
    <property type="entry name" value="Adenylyl/Guanylyl_Cyclase_3/4"/>
</dbReference>
<evidence type="ECO:0000313" key="4">
    <source>
        <dbReference type="EMBL" id="GHG82008.1"/>
    </source>
</evidence>
<dbReference type="GO" id="GO:0009190">
    <property type="term" value="P:cyclic nucleotide biosynthetic process"/>
    <property type="evidence" value="ECO:0007669"/>
    <property type="project" value="InterPro"/>
</dbReference>
<feature type="transmembrane region" description="Helical" evidence="2">
    <location>
        <begin position="119"/>
        <end position="138"/>
    </location>
</feature>
<dbReference type="CDD" id="cd07302">
    <property type="entry name" value="CHD"/>
    <property type="match status" value="1"/>
</dbReference>
<dbReference type="Pfam" id="PF00211">
    <property type="entry name" value="Guanylate_cyc"/>
    <property type="match status" value="1"/>
</dbReference>
<dbReference type="PROSITE" id="PS50125">
    <property type="entry name" value="GUANYLATE_CYCLASE_2"/>
    <property type="match status" value="1"/>
</dbReference>
<evidence type="ECO:0000259" key="3">
    <source>
        <dbReference type="PROSITE" id="PS50125"/>
    </source>
</evidence>
<feature type="domain" description="Guanylate cyclase" evidence="3">
    <location>
        <begin position="251"/>
        <end position="383"/>
    </location>
</feature>
<dbReference type="Gene3D" id="3.30.70.1230">
    <property type="entry name" value="Nucleotide cyclase"/>
    <property type="match status" value="1"/>
</dbReference>
<name>A0A8J3H381_9RHOB</name>
<dbReference type="SUPFAM" id="SSF55073">
    <property type="entry name" value="Nucleotide cyclase"/>
    <property type="match status" value="1"/>
</dbReference>
<evidence type="ECO:0000256" key="2">
    <source>
        <dbReference type="SAM" id="Phobius"/>
    </source>
</evidence>